<dbReference type="GO" id="GO:0030246">
    <property type="term" value="F:carbohydrate binding"/>
    <property type="evidence" value="ECO:0007669"/>
    <property type="project" value="UniProtKB-UniRule"/>
</dbReference>
<name>A0AA43QT52_9LECA</name>
<dbReference type="InterPro" id="IPR008183">
    <property type="entry name" value="Aldose_1/G6P_1-epimerase"/>
</dbReference>
<dbReference type="EMBL" id="JAPUFD010000013">
    <property type="protein sequence ID" value="MDI1491104.1"/>
    <property type="molecule type" value="Genomic_DNA"/>
</dbReference>
<evidence type="ECO:0000256" key="6">
    <source>
        <dbReference type="PIRSR" id="PIRSR016020-1"/>
    </source>
</evidence>
<dbReference type="GO" id="GO:0047938">
    <property type="term" value="F:glucose-6-phosphate 1-epimerase activity"/>
    <property type="evidence" value="ECO:0007669"/>
    <property type="project" value="UniProtKB-UniRule"/>
</dbReference>
<evidence type="ECO:0000256" key="5">
    <source>
        <dbReference type="PIRNR" id="PIRNR016020"/>
    </source>
</evidence>
<dbReference type="EC" id="5.1.3.15" evidence="3 5"/>
<evidence type="ECO:0000313" key="10">
    <source>
        <dbReference type="Proteomes" id="UP001161017"/>
    </source>
</evidence>
<dbReference type="Pfam" id="PF01263">
    <property type="entry name" value="Aldose_epim"/>
    <property type="match status" value="1"/>
</dbReference>
<feature type="binding site" evidence="7">
    <location>
        <position position="76"/>
    </location>
    <ligand>
        <name>substrate</name>
    </ligand>
</feature>
<dbReference type="GO" id="GO:0005975">
    <property type="term" value="P:carbohydrate metabolic process"/>
    <property type="evidence" value="ECO:0007669"/>
    <property type="project" value="InterPro"/>
</dbReference>
<feature type="active site" evidence="6">
    <location>
        <position position="188"/>
    </location>
</feature>
<dbReference type="GO" id="GO:0005737">
    <property type="term" value="C:cytoplasm"/>
    <property type="evidence" value="ECO:0007669"/>
    <property type="project" value="TreeGrafter"/>
</dbReference>
<feature type="active site" evidence="6">
    <location>
        <position position="293"/>
    </location>
</feature>
<comment type="similarity">
    <text evidence="2 5">Belongs to the glucose-6-phosphate 1-epimerase family.</text>
</comment>
<dbReference type="PIRSF" id="PIRSF016020">
    <property type="entry name" value="PHexose_mutarotase"/>
    <property type="match status" value="1"/>
</dbReference>
<dbReference type="PANTHER" id="PTHR11122:SF13">
    <property type="entry name" value="GLUCOSE-6-PHOSPHATE 1-EPIMERASE"/>
    <property type="match status" value="1"/>
</dbReference>
<dbReference type="AlphaFoldDB" id="A0AA43QT52"/>
<evidence type="ECO:0000256" key="3">
    <source>
        <dbReference type="ARBA" id="ARBA00012083"/>
    </source>
</evidence>
<keyword evidence="10" id="KW-1185">Reference proteome</keyword>
<dbReference type="PANTHER" id="PTHR11122">
    <property type="entry name" value="APOSPORY-ASSOCIATED PROTEIN C-RELATED"/>
    <property type="match status" value="1"/>
</dbReference>
<dbReference type="Proteomes" id="UP001161017">
    <property type="component" value="Unassembled WGS sequence"/>
</dbReference>
<feature type="binding site" evidence="7">
    <location>
        <position position="100"/>
    </location>
    <ligand>
        <name>substrate</name>
    </ligand>
</feature>
<keyword evidence="4 5" id="KW-0413">Isomerase</keyword>
<evidence type="ECO:0000256" key="1">
    <source>
        <dbReference type="ARBA" id="ARBA00001096"/>
    </source>
</evidence>
<feature type="region of interest" description="Disordered" evidence="8">
    <location>
        <begin position="1"/>
        <end position="21"/>
    </location>
</feature>
<gene>
    <name evidence="9" type="ORF">OHK93_002310</name>
</gene>
<reference evidence="9" key="1">
    <citation type="journal article" date="2023" name="Genome Biol. Evol.">
        <title>First Whole Genome Sequence and Flow Cytometry Genome Size Data for the Lichen-Forming Fungus Ramalina farinacea (Ascomycota).</title>
        <authorList>
            <person name="Llewellyn T."/>
            <person name="Mian S."/>
            <person name="Hill R."/>
            <person name="Leitch I.J."/>
            <person name="Gaya E."/>
        </authorList>
    </citation>
    <scope>NUCLEOTIDE SEQUENCE</scope>
    <source>
        <strain evidence="9">LIQ254RAFAR</strain>
    </source>
</reference>
<organism evidence="9 10">
    <name type="scientific">Ramalina farinacea</name>
    <dbReference type="NCBI Taxonomy" id="258253"/>
    <lineage>
        <taxon>Eukaryota</taxon>
        <taxon>Fungi</taxon>
        <taxon>Dikarya</taxon>
        <taxon>Ascomycota</taxon>
        <taxon>Pezizomycotina</taxon>
        <taxon>Lecanoromycetes</taxon>
        <taxon>OSLEUM clade</taxon>
        <taxon>Lecanoromycetidae</taxon>
        <taxon>Lecanorales</taxon>
        <taxon>Lecanorineae</taxon>
        <taxon>Ramalinaceae</taxon>
        <taxon>Ramalina</taxon>
    </lineage>
</organism>
<protein>
    <recommendedName>
        <fullName evidence="3 5">Glucose-6-phosphate 1-epimerase</fullName>
        <ecNumber evidence="3 5">5.1.3.15</ecNumber>
    </recommendedName>
</protein>
<comment type="caution">
    <text evidence="9">The sequence shown here is derived from an EMBL/GenBank/DDBJ whole genome shotgun (WGS) entry which is preliminary data.</text>
</comment>
<proteinExistence type="inferred from homology"/>
<comment type="function">
    <text evidence="5">Catalyzes the interconversion between the alpha and beta anomers from at least three hexose 6-phosphate sugars (Glc6P, Gal6P, and Man6P).</text>
</comment>
<dbReference type="CDD" id="cd09020">
    <property type="entry name" value="D-hex-6-P-epi_like"/>
    <property type="match status" value="1"/>
</dbReference>
<dbReference type="SUPFAM" id="SSF74650">
    <property type="entry name" value="Galactose mutarotase-like"/>
    <property type="match status" value="1"/>
</dbReference>
<evidence type="ECO:0000256" key="7">
    <source>
        <dbReference type="PIRSR" id="PIRSR016020-2"/>
    </source>
</evidence>
<evidence type="ECO:0000313" key="9">
    <source>
        <dbReference type="EMBL" id="MDI1491104.1"/>
    </source>
</evidence>
<sequence>MERSKKPSAIPVSPTIPTPQVSISQDNARVSASLPTGESVEVLLHGATVISWKSANGKENLFLSSKAHLDGSKAVRGGVPLVFPVFGPPPASHPTSGLPQHGFARTSKWEYLGKSSSESSKLPNSSGDASIKLDFGLSNDMLESLPSEWKKYAFGITYSITLSREELETSLAIRNTGDTTWDFQTLFHTYLAVDDISKTSVHGLEETSYTDKVGGAKATSASKAPITITGEVDRVYSPALSQKITVSENKKAKFEITRDELGDVVVWNPWEGKAGTMADFGPSDGWKKMICVETGAVSKWNNLEAGDTWEGGQRIKLC</sequence>
<feature type="binding site" evidence="7">
    <location>
        <position position="105"/>
    </location>
    <ligand>
        <name>substrate</name>
    </ligand>
</feature>
<evidence type="ECO:0000256" key="2">
    <source>
        <dbReference type="ARBA" id="ARBA00005866"/>
    </source>
</evidence>
<dbReference type="InterPro" id="IPR014718">
    <property type="entry name" value="GH-type_carb-bd"/>
</dbReference>
<dbReference type="InterPro" id="IPR011013">
    <property type="entry name" value="Gal_mutarotase_sf_dom"/>
</dbReference>
<accession>A0AA43QT52</accession>
<dbReference type="Gene3D" id="2.70.98.10">
    <property type="match status" value="1"/>
</dbReference>
<evidence type="ECO:0000256" key="8">
    <source>
        <dbReference type="SAM" id="MobiDB-lite"/>
    </source>
</evidence>
<evidence type="ECO:0000256" key="4">
    <source>
        <dbReference type="ARBA" id="ARBA00023235"/>
    </source>
</evidence>
<comment type="catalytic activity">
    <reaction evidence="1">
        <text>alpha-D-glucose 6-phosphate = beta-D-glucose 6-phosphate</text>
        <dbReference type="Rhea" id="RHEA:16249"/>
        <dbReference type="ChEBI" id="CHEBI:58225"/>
        <dbReference type="ChEBI" id="CHEBI:58247"/>
        <dbReference type="EC" id="5.1.3.15"/>
    </reaction>
</comment>
<dbReference type="InterPro" id="IPR025532">
    <property type="entry name" value="G6P_1-epimerase"/>
</dbReference>